<feature type="compositionally biased region" description="Basic and acidic residues" evidence="1">
    <location>
        <begin position="392"/>
        <end position="417"/>
    </location>
</feature>
<dbReference type="Proteomes" id="UP000887566">
    <property type="component" value="Unplaced"/>
</dbReference>
<feature type="compositionally biased region" description="Polar residues" evidence="1">
    <location>
        <begin position="490"/>
        <end position="499"/>
    </location>
</feature>
<dbReference type="GO" id="GO:0046982">
    <property type="term" value="F:protein heterodimerization activity"/>
    <property type="evidence" value="ECO:0007669"/>
    <property type="project" value="InterPro"/>
</dbReference>
<dbReference type="WBParaSite" id="PSAMB.scaffold2579size22426.g18319.t1">
    <property type="protein sequence ID" value="PSAMB.scaffold2579size22426.g18319.t1"/>
    <property type="gene ID" value="PSAMB.scaffold2579size22426.g18319"/>
</dbReference>
<accession>A0A914VV98</accession>
<dbReference type="SUPFAM" id="SSF47113">
    <property type="entry name" value="Histone-fold"/>
    <property type="match status" value="1"/>
</dbReference>
<protein>
    <submittedName>
        <fullName evidence="3">Uncharacterized protein</fullName>
    </submittedName>
</protein>
<feature type="region of interest" description="Disordered" evidence="1">
    <location>
        <begin position="325"/>
        <end position="360"/>
    </location>
</feature>
<sequence>MSLVERLLRSLSQVGGKGEGFIARGAFNAIDRRFRGEAHFDTPPHRRFNFHGVVDDVSNDPPICASSSVARPPSELATIIIDGYADGRPVRIRIAVNAHFGDEIDAVDDVAEPINDRSAAVNNSGGREQSPSRTSCVPIASLDSSFSSLASRDKEEQSTTECEPAEVYEFAASPKDSSKEDAIGELSEKFERLFLNDIDEKTFVLTQNTFNRILRDTSSLQPHTDPAGVTGSQSDTSNTSRFAFHQQLRKKEPSQHLRSNMETSQSIEFSREFIPDPLSPMLTSREKEMIFEALTTEDERSYNRPDVDCTAATLHSTKDAFIWPDKKSPAINDNDDDLGGQEQEKEPFVQSTLDDSSSDNAYITPEDSCKDEQPLSPLIVYTPNATSTPVKVAERRQRSERRSMSELEKPRESEHESFWSTPAPTDETIVVSEQRENETAWFSALCGSETAEQAEEEYVSAECSISSRHRSTTDANDNYTKNDDDGWETEVSSGESNPSKLRHKKARPNFMPSAMVQRRLRQEVPNLRFTEEAVVIAAAAVGALTAELIALSTNGACEEGSRLTQSRHIRRAVAFDNDFSVLLSDVIIPLRDYA</sequence>
<evidence type="ECO:0000313" key="3">
    <source>
        <dbReference type="WBParaSite" id="PSAMB.scaffold2579size22426.g18319.t1"/>
    </source>
</evidence>
<evidence type="ECO:0000313" key="2">
    <source>
        <dbReference type="Proteomes" id="UP000887566"/>
    </source>
</evidence>
<name>A0A914VV98_9BILA</name>
<dbReference type="InterPro" id="IPR009072">
    <property type="entry name" value="Histone-fold"/>
</dbReference>
<dbReference type="Gene3D" id="1.10.20.10">
    <property type="entry name" value="Histone, subunit A"/>
    <property type="match status" value="1"/>
</dbReference>
<keyword evidence="2" id="KW-1185">Reference proteome</keyword>
<reference evidence="3" key="1">
    <citation type="submission" date="2022-11" db="UniProtKB">
        <authorList>
            <consortium name="WormBaseParasite"/>
        </authorList>
    </citation>
    <scope>IDENTIFICATION</scope>
</reference>
<feature type="region of interest" description="Disordered" evidence="1">
    <location>
        <begin position="117"/>
        <end position="137"/>
    </location>
</feature>
<proteinExistence type="predicted"/>
<feature type="compositionally biased region" description="Polar residues" evidence="1">
    <location>
        <begin position="349"/>
        <end position="360"/>
    </location>
</feature>
<feature type="region of interest" description="Disordered" evidence="1">
    <location>
        <begin position="381"/>
        <end position="425"/>
    </location>
</feature>
<feature type="region of interest" description="Disordered" evidence="1">
    <location>
        <begin position="216"/>
        <end position="238"/>
    </location>
</feature>
<evidence type="ECO:0000256" key="1">
    <source>
        <dbReference type="SAM" id="MobiDB-lite"/>
    </source>
</evidence>
<feature type="compositionally biased region" description="Polar residues" evidence="1">
    <location>
        <begin position="120"/>
        <end position="135"/>
    </location>
</feature>
<dbReference type="AlphaFoldDB" id="A0A914VV98"/>
<organism evidence="2 3">
    <name type="scientific">Plectus sambesii</name>
    <dbReference type="NCBI Taxonomy" id="2011161"/>
    <lineage>
        <taxon>Eukaryota</taxon>
        <taxon>Metazoa</taxon>
        <taxon>Ecdysozoa</taxon>
        <taxon>Nematoda</taxon>
        <taxon>Chromadorea</taxon>
        <taxon>Plectida</taxon>
        <taxon>Plectina</taxon>
        <taxon>Plectoidea</taxon>
        <taxon>Plectidae</taxon>
        <taxon>Plectus</taxon>
    </lineage>
</organism>
<feature type="region of interest" description="Disordered" evidence="1">
    <location>
        <begin position="457"/>
        <end position="504"/>
    </location>
</feature>